<dbReference type="Pfam" id="PF01636">
    <property type="entry name" value="APH"/>
    <property type="match status" value="1"/>
</dbReference>
<sequence length="322" mass="34559">MSREPGEPDVEVLHGGMDNAGAVVRRGDTVERPAPPHAAALHAHLRALAAQGFDGAPTPLGTFDGGRRERLGHIEGEVAVPPFPAWTWSDDGVLRSVGALLRRLHRASAALPVDRGVPWRTGLADPEADTAPADSLILCHNDVCPENVVFRDRVATAFIDFDQAAPGRPLWDVAMVARYWVPMSGEGPRTLDRLRVLADGYGLDAGGRAALPRAIEQAAAVARAFSARRVRDGDPVYVRALAARGGWESWDRHQAWLAAHRRTFADGLLDSRNHSRSGSRTDSRAGSPTPRSGTGSRTDGLPDGLTDGLTDSRQNSRRGPGR</sequence>
<dbReference type="SUPFAM" id="SSF56112">
    <property type="entry name" value="Protein kinase-like (PK-like)"/>
    <property type="match status" value="1"/>
</dbReference>
<reference evidence="4" key="1">
    <citation type="journal article" date="2019" name="Int. J. Syst. Evol. Microbiol.">
        <title>The Global Catalogue of Microorganisms (GCM) 10K type strain sequencing project: providing services to taxonomists for standard genome sequencing and annotation.</title>
        <authorList>
            <consortium name="The Broad Institute Genomics Platform"/>
            <consortium name="The Broad Institute Genome Sequencing Center for Infectious Disease"/>
            <person name="Wu L."/>
            <person name="Ma J."/>
        </authorList>
    </citation>
    <scope>NUCLEOTIDE SEQUENCE [LARGE SCALE GENOMIC DNA]</scope>
    <source>
        <strain evidence="4">CCM 3243</strain>
    </source>
</reference>
<dbReference type="Gene3D" id="3.90.1200.10">
    <property type="match status" value="1"/>
</dbReference>
<feature type="compositionally biased region" description="Polar residues" evidence="1">
    <location>
        <begin position="284"/>
        <end position="297"/>
    </location>
</feature>
<protein>
    <submittedName>
        <fullName evidence="3">Phosphotransferase enzyme family protein</fullName>
    </submittedName>
</protein>
<accession>A0ABV8NBL4</accession>
<dbReference type="RefSeq" id="WP_200697471.1">
    <property type="nucleotide sequence ID" value="NZ_BAAAYA010000012.1"/>
</dbReference>
<feature type="compositionally biased region" description="Basic and acidic residues" evidence="1">
    <location>
        <begin position="269"/>
        <end position="283"/>
    </location>
</feature>
<evidence type="ECO:0000256" key="1">
    <source>
        <dbReference type="SAM" id="MobiDB-lite"/>
    </source>
</evidence>
<evidence type="ECO:0000313" key="3">
    <source>
        <dbReference type="EMBL" id="MFC4190662.1"/>
    </source>
</evidence>
<evidence type="ECO:0000259" key="2">
    <source>
        <dbReference type="Pfam" id="PF01636"/>
    </source>
</evidence>
<organism evidence="3 4">
    <name type="scientific">Streptomyces flavovirens</name>
    <dbReference type="NCBI Taxonomy" id="52258"/>
    <lineage>
        <taxon>Bacteria</taxon>
        <taxon>Bacillati</taxon>
        <taxon>Actinomycetota</taxon>
        <taxon>Actinomycetes</taxon>
        <taxon>Kitasatosporales</taxon>
        <taxon>Streptomycetaceae</taxon>
        <taxon>Streptomyces</taxon>
    </lineage>
</organism>
<name>A0ABV8NBL4_9ACTN</name>
<feature type="domain" description="Aminoglycoside phosphotransferase" evidence="2">
    <location>
        <begin position="131"/>
        <end position="185"/>
    </location>
</feature>
<dbReference type="EMBL" id="JBHSCF010000056">
    <property type="protein sequence ID" value="MFC4190662.1"/>
    <property type="molecule type" value="Genomic_DNA"/>
</dbReference>
<gene>
    <name evidence="3" type="ORF">ACFO3R_30445</name>
</gene>
<proteinExistence type="predicted"/>
<evidence type="ECO:0000313" key="4">
    <source>
        <dbReference type="Proteomes" id="UP001595871"/>
    </source>
</evidence>
<comment type="caution">
    <text evidence="3">The sequence shown here is derived from an EMBL/GenBank/DDBJ whole genome shotgun (WGS) entry which is preliminary data.</text>
</comment>
<feature type="region of interest" description="Disordered" evidence="1">
    <location>
        <begin position="269"/>
        <end position="322"/>
    </location>
</feature>
<keyword evidence="4" id="KW-1185">Reference proteome</keyword>
<dbReference type="InterPro" id="IPR002575">
    <property type="entry name" value="Aminoglycoside_PTrfase"/>
</dbReference>
<dbReference type="Proteomes" id="UP001595871">
    <property type="component" value="Unassembled WGS sequence"/>
</dbReference>
<dbReference type="InterPro" id="IPR011009">
    <property type="entry name" value="Kinase-like_dom_sf"/>
</dbReference>